<gene>
    <name evidence="3" type="ORF">CKF54_00690</name>
</gene>
<evidence type="ECO:0000256" key="1">
    <source>
        <dbReference type="SAM" id="Coils"/>
    </source>
</evidence>
<dbReference type="PANTHER" id="PTHR43977">
    <property type="entry name" value="STRUCTURAL MAINTENANCE OF CHROMOSOMES PROTEIN 3"/>
    <property type="match status" value="1"/>
</dbReference>
<dbReference type="OrthoDB" id="5667382at2"/>
<feature type="region of interest" description="Disordered" evidence="2">
    <location>
        <begin position="1200"/>
        <end position="1231"/>
    </location>
</feature>
<feature type="coiled-coil region" evidence="1">
    <location>
        <begin position="508"/>
        <end position="780"/>
    </location>
</feature>
<name>A0A3A1YAZ3_9GAMM</name>
<evidence type="ECO:0008006" key="5">
    <source>
        <dbReference type="Google" id="ProtNLM"/>
    </source>
</evidence>
<evidence type="ECO:0000313" key="4">
    <source>
        <dbReference type="Proteomes" id="UP000265691"/>
    </source>
</evidence>
<evidence type="ECO:0000256" key="2">
    <source>
        <dbReference type="SAM" id="MobiDB-lite"/>
    </source>
</evidence>
<accession>A0A3A1YAZ3</accession>
<keyword evidence="1" id="KW-0175">Coiled coil</keyword>
<dbReference type="EMBL" id="NRHC01000004">
    <property type="protein sequence ID" value="RIY34409.1"/>
    <property type="molecule type" value="Genomic_DNA"/>
</dbReference>
<dbReference type="RefSeq" id="WP_119524348.1">
    <property type="nucleotide sequence ID" value="NZ_NRHC01000004.1"/>
</dbReference>
<dbReference type="Gene3D" id="1.10.287.1490">
    <property type="match status" value="1"/>
</dbReference>
<feature type="compositionally biased region" description="Polar residues" evidence="2">
    <location>
        <begin position="1391"/>
        <end position="1403"/>
    </location>
</feature>
<reference evidence="3 4" key="1">
    <citation type="submission" date="2017-08" db="EMBL/GenBank/DDBJ databases">
        <title>Reclassification of Bisgaard taxon 37 and 44.</title>
        <authorList>
            <person name="Christensen H."/>
        </authorList>
    </citation>
    <scope>NUCLEOTIDE SEQUENCE [LARGE SCALE GENOMIC DNA]</scope>
    <source>
        <strain evidence="3 4">B96_3</strain>
    </source>
</reference>
<feature type="region of interest" description="Disordered" evidence="2">
    <location>
        <begin position="1381"/>
        <end position="1405"/>
    </location>
</feature>
<organism evidence="3 4">
    <name type="scientific">Psittacicella hinzii</name>
    <dbReference type="NCBI Taxonomy" id="2028575"/>
    <lineage>
        <taxon>Bacteria</taxon>
        <taxon>Pseudomonadati</taxon>
        <taxon>Pseudomonadota</taxon>
        <taxon>Gammaproteobacteria</taxon>
        <taxon>Pasteurellales</taxon>
        <taxon>Psittacicellaceae</taxon>
        <taxon>Psittacicella</taxon>
    </lineage>
</organism>
<feature type="compositionally biased region" description="Low complexity" evidence="2">
    <location>
        <begin position="1204"/>
        <end position="1217"/>
    </location>
</feature>
<keyword evidence="4" id="KW-1185">Reference proteome</keyword>
<feature type="coiled-coil region" evidence="1">
    <location>
        <begin position="295"/>
        <end position="477"/>
    </location>
</feature>
<dbReference type="Proteomes" id="UP000265691">
    <property type="component" value="Unassembled WGS sequence"/>
</dbReference>
<protein>
    <recommendedName>
        <fullName evidence="5">Chromosome partition protein Smc</fullName>
    </recommendedName>
</protein>
<sequence>MALLKKDIKFLGETFSFPIKDTPEHRVLSDRAADRLNHYYTLVLTNYLNSLSNLTPAEREEYLLGNYNVPDDKKNFFAATISYNAVKELIVNEDQYKEQQKRDQATIEAILQEQTKINSTLAARTSKVEELEAKVSELNDKLHSLNSDKKALQRDLEVGNNRYQDLERNFKFTTEKLDKSLAQAKADLKEARELAETNQRLAEEKADKSLRTLRNNLEKQLAEEREKAIQELTSLQERYNKQNKALREAQEDLTNKNASLNDLTRQFDHINRQYNDISDAYKVIKENKTNLDLSLAASKTRIKQLEGDLEQAQKEKAEFSEKLSQAVTSQAHFEKEFNDLLSRNQYATNTKVEELKTQHQKELEKLTSQLEQAQTQVAELSQQQTSFADKTQQVQNELAQAQAEKQRLVDQLDLANQAQEDLLGEKASLEAQLEQLNQELNQALGLQTELEQALNDNLAKEQEVNQLTTNLASFETKLTKQDYALRQAQEKLDARKEQLDLVLAYMPSVELEAELVEAQSQLNSLLQAKENLELDLVAAQEQATKFEQDYNELKDLPAQLDSLRQEHAASQAQSQEQVTTLLKAKEELEFDLEVAKEQATKFEQDYNELKDLPAQLDNLRAELAQNQTQNQEQVATLLKAKEELEFDLEVAKEQATKFKQDYNELKDLPAQLASLRQEHAESQAQSQEQVTDLLKAKEELEFDLEVAKEQATKFEQDYNELKDLPAQLDSLREELAQKQTQSQEQVTTLLKAKEELEFDLEIAKEQATKFEQNYNELKDLPAQLASLREEQTQSQEQVTTLLKAKEELEFDLEVTKEQATKFEQDYNQLKDLPAQLANLRAEQTQSQEQVTTLLKAKEELEFDLEVAKEQAAKFEQDYNELKDLPAQLDSLRQELAHKQTQSQEQVTTLLKAKEELEFDLEAAKEQATRFEQDYNELKDLPAQLASLRNEQEQSTNQVSELLVAKTTLEADLASLTEQLNRALAKLAEQTSQNQALNSQVEQLAQEKAQLEQAKAQVEREKEQVEQEKVELQEAKAQVEQAKEKVALEHDQANHNLSEVKAQLAQANLELTQAQEAKANLANQVAAKETALAQATSELAQATTELSQVQAQLSSQQTELATAQSLASAKQQELEAQLTELAQLNNRLEANEVELATTKAQLEQATGQLTTKSQAQAQVQAELASVQTQLEQAKSELSTARQELSQAQQGQAQASQAQTELAELRRTSTAKQDELTQQVLELEQALELKEVEVENIRNESLASLTALVKEKESLLEQLNTQPQVEQSEYQKLQDEFAKFRRDHSFTIETLRSEKTHLQQKLDRNQQVLVDLRQRYDNQIKQLKTNSQAGNDLAQAQERIAQLEQTLASKEQELTNLQTELTSKQAQLDKQEQQSNSQAPSSKADNQVMRVVFSDNPIVAKRQENVLEILGRERVRFQSFKEGFSQLQTKMKEKVAQEAPRSTFNKAQHELTQLQKQLEKIMEEVKKL</sequence>
<feature type="compositionally biased region" description="Basic and acidic residues" evidence="2">
    <location>
        <begin position="1221"/>
        <end position="1231"/>
    </location>
</feature>
<feature type="coiled-coil region" evidence="1">
    <location>
        <begin position="121"/>
        <end position="266"/>
    </location>
</feature>
<proteinExistence type="predicted"/>
<comment type="caution">
    <text evidence="3">The sequence shown here is derived from an EMBL/GenBank/DDBJ whole genome shotgun (WGS) entry which is preliminary data.</text>
</comment>
<evidence type="ECO:0000313" key="3">
    <source>
        <dbReference type="EMBL" id="RIY34409.1"/>
    </source>
</evidence>